<evidence type="ECO:0000313" key="1">
    <source>
        <dbReference type="EnsemblMetazoa" id="Aqu2.1.03726_001"/>
    </source>
</evidence>
<reference evidence="1" key="1">
    <citation type="submission" date="2017-05" db="UniProtKB">
        <authorList>
            <consortium name="EnsemblMetazoa"/>
        </authorList>
    </citation>
    <scope>IDENTIFICATION</scope>
</reference>
<name>A0A1X7SNS9_AMPQE</name>
<protein>
    <submittedName>
        <fullName evidence="1">Uncharacterized protein</fullName>
    </submittedName>
</protein>
<accession>A0A1X7SNS9</accession>
<dbReference type="InParanoid" id="A0A1X7SNS9"/>
<sequence length="21" mass="1984">GGVAIVPLARGVVIPSLAPPT</sequence>
<dbReference type="AlphaFoldDB" id="A0A1X7SNS9"/>
<organism evidence="1">
    <name type="scientific">Amphimedon queenslandica</name>
    <name type="common">Sponge</name>
    <dbReference type="NCBI Taxonomy" id="400682"/>
    <lineage>
        <taxon>Eukaryota</taxon>
        <taxon>Metazoa</taxon>
        <taxon>Porifera</taxon>
        <taxon>Demospongiae</taxon>
        <taxon>Heteroscleromorpha</taxon>
        <taxon>Haplosclerida</taxon>
        <taxon>Niphatidae</taxon>
        <taxon>Amphimedon</taxon>
    </lineage>
</organism>
<dbReference type="EnsemblMetazoa" id="Aqu2.1.03726_001">
    <property type="protein sequence ID" value="Aqu2.1.03726_001"/>
    <property type="gene ID" value="Aqu2.1.03726"/>
</dbReference>
<proteinExistence type="predicted"/>